<feature type="region of interest" description="Disordered" evidence="5">
    <location>
        <begin position="759"/>
        <end position="795"/>
    </location>
</feature>
<protein>
    <recommendedName>
        <fullName evidence="3">Pre-rRNA-processing protein RIX1</fullName>
    </recommendedName>
</protein>
<comment type="subcellular location">
    <subcellularLocation>
        <location evidence="1">Nucleus</location>
    </subcellularLocation>
</comment>
<name>A0A9P4K8P7_9PLEO</name>
<feature type="region of interest" description="Disordered" evidence="5">
    <location>
        <begin position="672"/>
        <end position="723"/>
    </location>
</feature>
<dbReference type="SUPFAM" id="SSF48371">
    <property type="entry name" value="ARM repeat"/>
    <property type="match status" value="1"/>
</dbReference>
<sequence length="795" mass="86656">MARAGGPIADLSTLRALTFRISSTSTSQLPQQVSAIAGLLSNCRSLLASTQNPGSRTGSEASVTVHKFRSLLSTLLQDRTIEGRWTAIVLIKSTIEIGGWETLSKSLPWVRGLLGILTKPDPPSSKKLCLITLTRIFVLTQEYPTLVREITTSSLPTFIQSCLQLTTSKIPSELLYIILESFNQLLPRHPTIFRSFMKQLQQLLAPLVAPTPSSRLGKEQFQGLALASSKISDSARRLYVQLPCCAPKGRCSEEWETGFKNAIANTHRIADKVFRCVLEDWRSTSGAPSTVNGHIIADQVEDLETDTMALPPWSGIYAGGERLTGLLRLLKEYMASPTTGVVSIQIGVIADLLTRMFSITTPLLHAPEELQSSVRYNNQVSKEERDNLWALLPSVHVVAIEVLLSLLRRSANTTHSMDSVMLDQLVWVFNSEKSVTEIRIACYLAVGELLKRSGRTLPKTSTESLNSLIRACCGDILPQKQVTDSTKLPPHDKSSGRNQLQISANADTFLSASTAPKDPNINYTGLKQAANDLLPILLTNIRAQYLSDALRTRVDRTAILSNHKEAMIASVLNPPPSKKFGKPATSILPLLAKSFSGEKDVESLLRPRMPVIRPSSTTSIIQDDQDEQVAEDVTEEDDHFIGEELDTLLGAVSKAEPPVEDSRMVDAADEGVIPQVPSPPTVQPMPIEEGPGEYIASSTSQMATGNKRSPNEDLPPSPTKRVKVNNGEEANVTQSVASVPATITERPAEHLAPAIVVPPTVNHPLNATPNVEEDSDSDNFGELVLGQDTDEESNF</sequence>
<feature type="compositionally biased region" description="Polar residues" evidence="5">
    <location>
        <begin position="696"/>
        <end position="708"/>
    </location>
</feature>
<reference evidence="8" key="1">
    <citation type="journal article" date="2020" name="Stud. Mycol.">
        <title>101 Dothideomycetes genomes: A test case for predicting lifestyles and emergence of pathogens.</title>
        <authorList>
            <person name="Haridas S."/>
            <person name="Albert R."/>
            <person name="Binder M."/>
            <person name="Bloem J."/>
            <person name="LaButti K."/>
            <person name="Salamov A."/>
            <person name="Andreopoulos B."/>
            <person name="Baker S."/>
            <person name="Barry K."/>
            <person name="Bills G."/>
            <person name="Bluhm B."/>
            <person name="Cannon C."/>
            <person name="Castanera R."/>
            <person name="Culley D."/>
            <person name="Daum C."/>
            <person name="Ezra D."/>
            <person name="Gonzalez J."/>
            <person name="Henrissat B."/>
            <person name="Kuo A."/>
            <person name="Liang C."/>
            <person name="Lipzen A."/>
            <person name="Lutzoni F."/>
            <person name="Magnuson J."/>
            <person name="Mondo S."/>
            <person name="Nolan M."/>
            <person name="Ohm R."/>
            <person name="Pangilinan J."/>
            <person name="Park H.-J."/>
            <person name="Ramirez L."/>
            <person name="Alfaro M."/>
            <person name="Sun H."/>
            <person name="Tritt A."/>
            <person name="Yoshinaga Y."/>
            <person name="Zwiers L.-H."/>
            <person name="Turgeon B."/>
            <person name="Goodwin S."/>
            <person name="Spatafora J."/>
            <person name="Crous P."/>
            <person name="Grigoriev I."/>
        </authorList>
    </citation>
    <scope>NUCLEOTIDE SEQUENCE [LARGE SCALE GENOMIC DNA]</scope>
    <source>
        <strain evidence="8">CBS 304.66</strain>
    </source>
</reference>
<comment type="caution">
    <text evidence="7">The sequence shown here is derived from an EMBL/GenBank/DDBJ whole genome shotgun (WGS) entry which is preliminary data.</text>
</comment>
<feature type="domain" description="Pre-rRNA-processing protein RIX1 N-terminal" evidence="6">
    <location>
        <begin position="14"/>
        <end position="214"/>
    </location>
</feature>
<evidence type="ECO:0000256" key="2">
    <source>
        <dbReference type="ARBA" id="ARBA00010511"/>
    </source>
</evidence>
<dbReference type="InterPro" id="IPR016024">
    <property type="entry name" value="ARM-type_fold"/>
</dbReference>
<gene>
    <name evidence="7" type="ORF">CC78DRAFT_535132</name>
</gene>
<dbReference type="InterPro" id="IPR012583">
    <property type="entry name" value="RIX1_N"/>
</dbReference>
<dbReference type="EMBL" id="ML986645">
    <property type="protein sequence ID" value="KAF2262075.1"/>
    <property type="molecule type" value="Genomic_DNA"/>
</dbReference>
<dbReference type="Pfam" id="PF08167">
    <property type="entry name" value="RIX1"/>
    <property type="match status" value="1"/>
</dbReference>
<dbReference type="OrthoDB" id="20900at2759"/>
<evidence type="ECO:0000313" key="8">
    <source>
        <dbReference type="Proteomes" id="UP000800093"/>
    </source>
</evidence>
<organism evidence="7 8">
    <name type="scientific">Lojkania enalia</name>
    <dbReference type="NCBI Taxonomy" id="147567"/>
    <lineage>
        <taxon>Eukaryota</taxon>
        <taxon>Fungi</taxon>
        <taxon>Dikarya</taxon>
        <taxon>Ascomycota</taxon>
        <taxon>Pezizomycotina</taxon>
        <taxon>Dothideomycetes</taxon>
        <taxon>Pleosporomycetidae</taxon>
        <taxon>Pleosporales</taxon>
        <taxon>Pleosporales incertae sedis</taxon>
        <taxon>Lojkania</taxon>
    </lineage>
</organism>
<evidence type="ECO:0000256" key="1">
    <source>
        <dbReference type="ARBA" id="ARBA00004123"/>
    </source>
</evidence>
<dbReference type="Proteomes" id="UP000800093">
    <property type="component" value="Unassembled WGS sequence"/>
</dbReference>
<evidence type="ECO:0000256" key="4">
    <source>
        <dbReference type="ARBA" id="ARBA00023242"/>
    </source>
</evidence>
<dbReference type="AlphaFoldDB" id="A0A9P4K8P7"/>
<dbReference type="GO" id="GO:0006364">
    <property type="term" value="P:rRNA processing"/>
    <property type="evidence" value="ECO:0007669"/>
    <property type="project" value="TreeGrafter"/>
</dbReference>
<evidence type="ECO:0000259" key="6">
    <source>
        <dbReference type="Pfam" id="PF08167"/>
    </source>
</evidence>
<keyword evidence="8" id="KW-1185">Reference proteome</keyword>
<proteinExistence type="inferred from homology"/>
<evidence type="ECO:0000313" key="7">
    <source>
        <dbReference type="EMBL" id="KAF2262075.1"/>
    </source>
</evidence>
<comment type="similarity">
    <text evidence="2">Belongs to the RIX1/PELP1 family.</text>
</comment>
<dbReference type="PANTHER" id="PTHR34105:SF1">
    <property type="entry name" value="PROLINE-, GLUTAMIC ACID- AND LEUCINE-RICH PROTEIN 1"/>
    <property type="match status" value="1"/>
</dbReference>
<keyword evidence="4" id="KW-0539">Nucleus</keyword>
<dbReference type="PANTHER" id="PTHR34105">
    <property type="entry name" value="PROLINE-, GLUTAMIC ACID- AND LEUCINE-RICH PROTEIN 1"/>
    <property type="match status" value="1"/>
</dbReference>
<evidence type="ECO:0000256" key="3">
    <source>
        <dbReference type="ARBA" id="ARBA00021502"/>
    </source>
</evidence>
<accession>A0A9P4K8P7</accession>
<dbReference type="GO" id="GO:0005634">
    <property type="term" value="C:nucleus"/>
    <property type="evidence" value="ECO:0007669"/>
    <property type="project" value="UniProtKB-SubCell"/>
</dbReference>
<evidence type="ECO:0000256" key="5">
    <source>
        <dbReference type="SAM" id="MobiDB-lite"/>
    </source>
</evidence>